<dbReference type="Proteomes" id="UP000202618">
    <property type="component" value="Segment"/>
</dbReference>
<dbReference type="EMBL" id="KU878088">
    <property type="protein sequence ID" value="AMS01373.1"/>
    <property type="molecule type" value="Genomic_DNA"/>
</dbReference>
<dbReference type="OrthoDB" id="28975at10239"/>
<dbReference type="RefSeq" id="YP_009283193.1">
    <property type="nucleotide sequence ID" value="NC_031039.1"/>
</dbReference>
<evidence type="ECO:0000313" key="1">
    <source>
        <dbReference type="EMBL" id="AMS01373.1"/>
    </source>
</evidence>
<accession>A0A172JIJ9</accession>
<name>A0A172JIJ9_BPPB1</name>
<dbReference type="GeneID" id="29059007"/>
<sequence length="110" mass="13136">MTNKIIALFITINLLFLLSACGKPNEEEAHKQVESFITEYYGDDLLEFNKENVEVKELKENMFRVLGMFKVREPRKIATIMYSIDARYDPDKDEWYFENVETHDIDEYLK</sequence>
<proteinExistence type="predicted"/>
<reference evidence="1 2" key="1">
    <citation type="journal article" date="2016" name="Virology">
        <title>The genome of AR9, a giant transducing Bacillus phage encoding two multisubunit RNA polymerases.</title>
        <authorList>
            <person name="Lavysh D."/>
            <person name="Sokolova M."/>
            <person name="Minakhin L."/>
            <person name="Yakunina M."/>
            <person name="Artamonova T."/>
            <person name="Kozyavkin S."/>
            <person name="Makarova K.S."/>
            <person name="Koonin E.V."/>
            <person name="Severinov K."/>
        </authorList>
    </citation>
    <scope>NUCLEOTIDE SEQUENCE [LARGE SCALE GENOMIC DNA]</scope>
</reference>
<dbReference type="PROSITE" id="PS51257">
    <property type="entry name" value="PROKAR_LIPOPROTEIN"/>
    <property type="match status" value="1"/>
</dbReference>
<dbReference type="KEGG" id="vg:29059007"/>
<protein>
    <submittedName>
        <fullName evidence="1">Uncharacterized protein</fullName>
    </submittedName>
</protein>
<evidence type="ECO:0000313" key="2">
    <source>
        <dbReference type="Proteomes" id="UP000202618"/>
    </source>
</evidence>
<organism evidence="1 2">
    <name type="scientific">Bacillus phage AR9</name>
    <dbReference type="NCBI Taxonomy" id="1815509"/>
    <lineage>
        <taxon>Viruses</taxon>
        <taxon>Duplodnaviria</taxon>
        <taxon>Heunggongvirae</taxon>
        <taxon>Uroviricota</taxon>
        <taxon>Caudoviricetes</taxon>
        <taxon>Takahashivirus</taxon>
        <taxon>Bacillus phage PBS1</taxon>
    </lineage>
</organism>
<gene>
    <name evidence="1" type="ORF">AR9_g289</name>
</gene>